<evidence type="ECO:0000313" key="3">
    <source>
        <dbReference type="Proteomes" id="UP000188729"/>
    </source>
</evidence>
<protein>
    <submittedName>
        <fullName evidence="2">Peptidase inhibitor I78 family protein</fullName>
    </submittedName>
</protein>
<dbReference type="Pfam" id="PF11720">
    <property type="entry name" value="Inhibitor_I78"/>
    <property type="match status" value="1"/>
</dbReference>
<dbReference type="STRING" id="1915074.SPHI_01670"/>
<proteinExistence type="predicted"/>
<keyword evidence="1" id="KW-0732">Signal</keyword>
<feature type="signal peptide" evidence="1">
    <location>
        <begin position="1"/>
        <end position="22"/>
    </location>
</feature>
<dbReference type="PANTHER" id="PTHR39600">
    <property type="entry name" value="PEPTIDASE INHIBITOR I78 FAMILY PROTEIN"/>
    <property type="match status" value="1"/>
</dbReference>
<comment type="caution">
    <text evidence="2">The sequence shown here is derived from an EMBL/GenBank/DDBJ whole genome shotgun (WGS) entry which is preliminary data.</text>
</comment>
<dbReference type="Gene3D" id="3.30.10.10">
    <property type="entry name" value="Trypsin Inhibitor V, subunit A"/>
    <property type="match status" value="1"/>
</dbReference>
<dbReference type="RefSeq" id="WP_076742993.1">
    <property type="nucleotide sequence ID" value="NZ_MPSB01000001.1"/>
</dbReference>
<gene>
    <name evidence="2" type="ORF">SPHI_01670</name>
</gene>
<dbReference type="EMBL" id="MPSB01000001">
    <property type="protein sequence ID" value="ONF97537.1"/>
    <property type="molecule type" value="Genomic_DNA"/>
</dbReference>
<organism evidence="2 3">
    <name type="scientific">Sphingomonas jeddahensis</name>
    <dbReference type="NCBI Taxonomy" id="1915074"/>
    <lineage>
        <taxon>Bacteria</taxon>
        <taxon>Pseudomonadati</taxon>
        <taxon>Pseudomonadota</taxon>
        <taxon>Alphaproteobacteria</taxon>
        <taxon>Sphingomonadales</taxon>
        <taxon>Sphingomonadaceae</taxon>
        <taxon>Sphingomonas</taxon>
    </lineage>
</organism>
<evidence type="ECO:0000256" key="1">
    <source>
        <dbReference type="SAM" id="SignalP"/>
    </source>
</evidence>
<dbReference type="Proteomes" id="UP000188729">
    <property type="component" value="Unassembled WGS sequence"/>
</dbReference>
<dbReference type="AlphaFoldDB" id="A0A1V2EYE7"/>
<keyword evidence="3" id="KW-1185">Reference proteome</keyword>
<accession>A0A1V2EYE7</accession>
<sequence>MKMIVMAALALGACATTNSAPAGGKCDATAVQNLVGKPLAANEADAKKRAGAAAVRSYGPGAALTMDYREDRLNIETDEAGTIVKLSCG</sequence>
<feature type="chain" id="PRO_5012075693" evidence="1">
    <location>
        <begin position="23"/>
        <end position="89"/>
    </location>
</feature>
<name>A0A1V2EYE7_9SPHN</name>
<evidence type="ECO:0000313" key="2">
    <source>
        <dbReference type="EMBL" id="ONF97537.1"/>
    </source>
</evidence>
<dbReference type="PANTHER" id="PTHR39600:SF1">
    <property type="entry name" value="PEPTIDASE INHIBITOR I78 FAMILY PROTEIN"/>
    <property type="match status" value="1"/>
</dbReference>
<reference evidence="2 3" key="1">
    <citation type="submission" date="2016-11" db="EMBL/GenBank/DDBJ databases">
        <title>Genome sequence of Sphingomonas jeddahensis G39.</title>
        <authorList>
            <person name="Poehlein A."/>
            <person name="Wuebbeler J.H."/>
            <person name="Steinbuechel A."/>
            <person name="Daniel R."/>
        </authorList>
    </citation>
    <scope>NUCLEOTIDE SEQUENCE [LARGE SCALE GENOMIC DNA]</scope>
    <source>
        <strain evidence="2 3">G39</strain>
    </source>
</reference>
<dbReference type="InterPro" id="IPR021719">
    <property type="entry name" value="Prot_inh_I78"/>
</dbReference>
<dbReference type="OrthoDB" id="8724542at2"/>